<dbReference type="InterPro" id="IPR007592">
    <property type="entry name" value="GEBP"/>
</dbReference>
<evidence type="ECO:0000256" key="1">
    <source>
        <dbReference type="ARBA" id="ARBA00010820"/>
    </source>
</evidence>
<evidence type="ECO:0000259" key="3">
    <source>
        <dbReference type="Pfam" id="PF04504"/>
    </source>
</evidence>
<dbReference type="GeneID" id="113700931"/>
<feature type="compositionally biased region" description="Basic and acidic residues" evidence="2">
    <location>
        <begin position="20"/>
        <end position="38"/>
    </location>
</feature>
<keyword evidence="4" id="KW-1185">Reference proteome</keyword>
<evidence type="ECO:0000313" key="4">
    <source>
        <dbReference type="Proteomes" id="UP001652660"/>
    </source>
</evidence>
<dbReference type="PANTHER" id="PTHR31662">
    <property type="entry name" value="BNAANNG10740D PROTEIN-RELATED"/>
    <property type="match status" value="1"/>
</dbReference>
<organism evidence="4 5">
    <name type="scientific">Coffea arabica</name>
    <name type="common">Arabian coffee</name>
    <dbReference type="NCBI Taxonomy" id="13443"/>
    <lineage>
        <taxon>Eukaryota</taxon>
        <taxon>Viridiplantae</taxon>
        <taxon>Streptophyta</taxon>
        <taxon>Embryophyta</taxon>
        <taxon>Tracheophyta</taxon>
        <taxon>Spermatophyta</taxon>
        <taxon>Magnoliopsida</taxon>
        <taxon>eudicotyledons</taxon>
        <taxon>Gunneridae</taxon>
        <taxon>Pentapetalae</taxon>
        <taxon>asterids</taxon>
        <taxon>lamiids</taxon>
        <taxon>Gentianales</taxon>
        <taxon>Rubiaceae</taxon>
        <taxon>Ixoroideae</taxon>
        <taxon>Gardenieae complex</taxon>
        <taxon>Bertiereae - Coffeeae clade</taxon>
        <taxon>Coffeeae</taxon>
        <taxon>Coffea</taxon>
    </lineage>
</organism>
<dbReference type="Pfam" id="PF04504">
    <property type="entry name" value="GeBP-like_DBD"/>
    <property type="match status" value="1"/>
</dbReference>
<evidence type="ECO:0000313" key="5">
    <source>
        <dbReference type="RefSeq" id="XP_071916304.1"/>
    </source>
</evidence>
<dbReference type="PANTHER" id="PTHR31662:SF104">
    <property type="entry name" value="LISH DOMAIN-CONTAINING PROTEIN C1711.05-LIKE"/>
    <property type="match status" value="1"/>
</dbReference>
<proteinExistence type="inferred from homology"/>
<name>A0ABM4V9V0_COFAR</name>
<dbReference type="RefSeq" id="XP_071916304.1">
    <property type="nucleotide sequence ID" value="XM_072060203.1"/>
</dbReference>
<comment type="similarity">
    <text evidence="1">Belongs to the GeBP family.</text>
</comment>
<accession>A0ABM4V9V0</accession>
<gene>
    <name evidence="5" type="primary">LOC113700931</name>
</gene>
<evidence type="ECO:0000256" key="2">
    <source>
        <dbReference type="SAM" id="MobiDB-lite"/>
    </source>
</evidence>
<feature type="region of interest" description="Disordered" evidence="2">
    <location>
        <begin position="20"/>
        <end position="40"/>
    </location>
</feature>
<protein>
    <submittedName>
        <fullName evidence="5">Probable transcription factor At4g00390</fullName>
    </submittedName>
</protein>
<dbReference type="Proteomes" id="UP001652660">
    <property type="component" value="Chromosome 7e"/>
</dbReference>
<reference evidence="5" key="1">
    <citation type="submission" date="2025-08" db="UniProtKB">
        <authorList>
            <consortium name="RefSeq"/>
        </authorList>
    </citation>
    <scope>IDENTIFICATION</scope>
    <source>
        <tissue evidence="5">Leaves</tissue>
    </source>
</reference>
<dbReference type="InterPro" id="IPR053932">
    <property type="entry name" value="GeBP-like_DBD"/>
</dbReference>
<feature type="domain" description="Glabrous enhancer-binding protein-like DBD" evidence="3">
    <location>
        <begin position="78"/>
        <end position="168"/>
    </location>
</feature>
<sequence>MKWKGPTLLIMGIIHEAKLQESSHEDDTNCGKPLDRKLSNSSMNVPVTEEDVKDAECFSKLDSSNNVDSRGKVQEKPFQRIWMRDDEIDLLHIMIDRMEQNAAQPRSYEDIFSHIREHPLSFQPTRIQLKEKIRHLREKYKKNAKEPQKFMKSYHEVRLFELSSQVWGVEQSDFLQSSGTIKGNCHSKAKEILEDEKDTFAVTSNSALHEQVG</sequence>